<dbReference type="EMBL" id="VOTZ01000001">
    <property type="protein sequence ID" value="MCQ1537491.1"/>
    <property type="molecule type" value="Genomic_DNA"/>
</dbReference>
<gene>
    <name evidence="2" type="ORF">FTO68_00580</name>
</gene>
<keyword evidence="3" id="KW-1185">Reference proteome</keyword>
<comment type="caution">
    <text evidence="2">The sequence shown here is derived from an EMBL/GenBank/DDBJ whole genome shotgun (WGS) entry which is preliminary data.</text>
</comment>
<dbReference type="Pfam" id="PF01497">
    <property type="entry name" value="Peripla_BP_2"/>
    <property type="match status" value="1"/>
</dbReference>
<dbReference type="InterPro" id="IPR050902">
    <property type="entry name" value="ABC_Transporter_SBP"/>
</dbReference>
<evidence type="ECO:0000259" key="1">
    <source>
        <dbReference type="PROSITE" id="PS50983"/>
    </source>
</evidence>
<dbReference type="PANTHER" id="PTHR30535:SF34">
    <property type="entry name" value="MOLYBDATE-BINDING PROTEIN MOLA"/>
    <property type="match status" value="1"/>
</dbReference>
<dbReference type="Gene3D" id="3.40.50.1980">
    <property type="entry name" value="Nitrogenase molybdenum iron protein domain"/>
    <property type="match status" value="2"/>
</dbReference>
<protein>
    <submittedName>
        <fullName evidence="2">Iron ABC transporter substrate-binding protein</fullName>
    </submittedName>
</protein>
<dbReference type="PROSITE" id="PS51257">
    <property type="entry name" value="PROKAR_LIPOPROTEIN"/>
    <property type="match status" value="1"/>
</dbReference>
<dbReference type="Proteomes" id="UP001524383">
    <property type="component" value="Unassembled WGS sequence"/>
</dbReference>
<evidence type="ECO:0000313" key="2">
    <source>
        <dbReference type="EMBL" id="MCQ1537491.1"/>
    </source>
</evidence>
<dbReference type="InterPro" id="IPR002491">
    <property type="entry name" value="ABC_transptr_periplasmic_BD"/>
</dbReference>
<dbReference type="AlphaFoldDB" id="A0ABD4TG56"/>
<evidence type="ECO:0000313" key="3">
    <source>
        <dbReference type="Proteomes" id="UP001524383"/>
    </source>
</evidence>
<dbReference type="PANTHER" id="PTHR30535">
    <property type="entry name" value="VITAMIN B12-BINDING PROTEIN"/>
    <property type="match status" value="1"/>
</dbReference>
<proteinExistence type="predicted"/>
<dbReference type="PROSITE" id="PS50983">
    <property type="entry name" value="FE_B12_PBP"/>
    <property type="match status" value="1"/>
</dbReference>
<reference evidence="2 3" key="1">
    <citation type="submission" date="2019-08" db="EMBL/GenBank/DDBJ databases">
        <authorList>
            <person name="Chen S.-C."/>
            <person name="Lai M.-C."/>
            <person name="You Y.-T."/>
        </authorList>
    </citation>
    <scope>NUCLEOTIDE SEQUENCE [LARGE SCALE GENOMIC DNA]</scope>
    <source>
        <strain evidence="2 3">P2F9704a</strain>
    </source>
</reference>
<sequence>MNSRILIILCGAVLLSLLAVAGCTTDAGTDQTTAGSEITITDGFGRSITVPSPVESILCSGSGGVRYAVYLESVDRITGVDSQDKNYREIEGRPYALIHRDHLMTLPLFGELRGKDDPEKVIAIAPDLVFKTGSTGTSYATSGPEADLLQQKTGVPVVAFPYGSLRNDDEKREMYDGLRLMGAVLGKEARAEAVIAYIEATMADLESRTGDIPAADQKRVYIGGVSSAGAHGIISTEPAYPPFLWVHADNVAAGLGPAHADVAKEAIVDWDPEYIFIDVNTMTSDDEGAIGQLKHDPALKGLTAVKEGRVYGVLPYNFYNVNHGTVLADAYFIGKVLYPDRFADIDPSEKADEIYSFLLGAPAFELLNSQYGNLGFSQIPI</sequence>
<dbReference type="RefSeq" id="WP_255331398.1">
    <property type="nucleotide sequence ID" value="NZ_VOTZ01000001.1"/>
</dbReference>
<feature type="domain" description="Fe/B12 periplasmic-binding" evidence="1">
    <location>
        <begin position="56"/>
        <end position="341"/>
    </location>
</feature>
<dbReference type="CDD" id="cd01147">
    <property type="entry name" value="HemV-2"/>
    <property type="match status" value="1"/>
</dbReference>
<organism evidence="2 3">
    <name type="scientific">Methanocalculus taiwanensis</name>
    <dbReference type="NCBI Taxonomy" id="106207"/>
    <lineage>
        <taxon>Archaea</taxon>
        <taxon>Methanobacteriati</taxon>
        <taxon>Methanobacteriota</taxon>
        <taxon>Stenosarchaea group</taxon>
        <taxon>Methanomicrobia</taxon>
        <taxon>Methanomicrobiales</taxon>
        <taxon>Methanocalculaceae</taxon>
        <taxon>Methanocalculus</taxon>
    </lineage>
</organism>
<dbReference type="SUPFAM" id="SSF53807">
    <property type="entry name" value="Helical backbone' metal receptor"/>
    <property type="match status" value="1"/>
</dbReference>
<accession>A0ABD4TG56</accession>
<name>A0ABD4TG56_9EURY</name>